<dbReference type="SUPFAM" id="SSF56801">
    <property type="entry name" value="Acetyl-CoA synthetase-like"/>
    <property type="match status" value="1"/>
</dbReference>
<dbReference type="RefSeq" id="WP_068961071.1">
    <property type="nucleotide sequence ID" value="NZ_CAJTAP010000003.1"/>
</dbReference>
<dbReference type="GO" id="GO:0016405">
    <property type="term" value="F:CoA-ligase activity"/>
    <property type="evidence" value="ECO:0007669"/>
    <property type="project" value="TreeGrafter"/>
</dbReference>
<dbReference type="GeneID" id="65536908"/>
<dbReference type="EMBL" id="CP015402">
    <property type="protein sequence ID" value="ANU63768.1"/>
    <property type="molecule type" value="Genomic_DNA"/>
</dbReference>
<dbReference type="InterPro" id="IPR000873">
    <property type="entry name" value="AMP-dep_synth/lig_dom"/>
</dbReference>
<sequence>MDTQLLNPIYEQSFRDNWGLPALTEYGKKHTLNYADLALDIARTHLAFELSGIKKGDKIALIGRNSPGWIVVFIATITYGATIVPILQDFNPTDATHILNHSESVLLFVDDHIWENLEFEQMPNVRGVISLTNGKLLAEHPLNEGKIAHELKNINRKFRRRYKNGFGPADIKYAETSADDIAVLNYTSGTTGFSKGVMLSYRNLWGNVTFGVQSRLHFQGSRCLAFLPLAHAYGCAFDMLVPLATGTHITVFGKLPAPNVLMRALSEVKPNLVICVPLILEKIYRKQILPMITSKRMRWVLAIPGLDKALYVMIRRKLVEAFGGEFEEVIVGGAPLNREVEEFLHRIKFPFTVGYGMTECGPLISYTPWRQFIVSSSGRTLAGFMESRIDSPDPENVPGEICVRGVNVMNGYYKNQEATEAVLDKDGWLHTGDMGTRSSDATIFIRGRYKTMILSANGQNIYPEEIEAKLNNMPLVAESLVIERNNQLVALVYPDYEAMDKFGISNSQLPAEMENVLADLNKLVAPYERVSKIQLIANEFEKTPKRSIKRYLYNA</sequence>
<accession>A0A1B1SAD2</accession>
<keyword evidence="2" id="KW-0436">Ligase</keyword>
<gene>
    <name evidence="2" type="ORF">A4V02_08535</name>
</gene>
<dbReference type="Proteomes" id="UP000186351">
    <property type="component" value="Chromosome"/>
</dbReference>
<dbReference type="STRING" id="1796646.A4V02_08535"/>
<evidence type="ECO:0000313" key="2">
    <source>
        <dbReference type="EMBL" id="ANU63768.1"/>
    </source>
</evidence>
<protein>
    <submittedName>
        <fullName evidence="2">Long-chain fatty acid--CoA ligase</fullName>
    </submittedName>
</protein>
<evidence type="ECO:0000313" key="3">
    <source>
        <dbReference type="Proteomes" id="UP000186351"/>
    </source>
</evidence>
<keyword evidence="3" id="KW-1185">Reference proteome</keyword>
<dbReference type="AlphaFoldDB" id="A0A1B1SAD2"/>
<dbReference type="Gene3D" id="3.30.300.30">
    <property type="match status" value="1"/>
</dbReference>
<accession>A0A1Z2XI70</accession>
<dbReference type="Pfam" id="PF00501">
    <property type="entry name" value="AMP-binding"/>
    <property type="match status" value="1"/>
</dbReference>
<organism evidence="2 3">
    <name type="scientific">Muribaculum intestinale</name>
    <dbReference type="NCBI Taxonomy" id="1796646"/>
    <lineage>
        <taxon>Bacteria</taxon>
        <taxon>Pseudomonadati</taxon>
        <taxon>Bacteroidota</taxon>
        <taxon>Bacteroidia</taxon>
        <taxon>Bacteroidales</taxon>
        <taxon>Muribaculaceae</taxon>
        <taxon>Muribaculum</taxon>
    </lineage>
</organism>
<dbReference type="PROSITE" id="PS00455">
    <property type="entry name" value="AMP_BINDING"/>
    <property type="match status" value="1"/>
</dbReference>
<feature type="domain" description="AMP-dependent synthetase/ligase" evidence="1">
    <location>
        <begin position="20"/>
        <end position="413"/>
    </location>
</feature>
<evidence type="ECO:0000259" key="1">
    <source>
        <dbReference type="Pfam" id="PF00501"/>
    </source>
</evidence>
<proteinExistence type="predicted"/>
<dbReference type="InterPro" id="IPR042099">
    <property type="entry name" value="ANL_N_sf"/>
</dbReference>
<dbReference type="PANTHER" id="PTHR24096:SF420">
    <property type="entry name" value="LONG-CHAIN-FATTY-ACID--COA LIGASE-RELATED"/>
    <property type="match status" value="1"/>
</dbReference>
<dbReference type="PANTHER" id="PTHR24096">
    <property type="entry name" value="LONG-CHAIN-FATTY-ACID--COA LIGASE"/>
    <property type="match status" value="1"/>
</dbReference>
<dbReference type="OrthoDB" id="9803968at2"/>
<dbReference type="KEGG" id="pary:A4V02_08535"/>
<reference evidence="3" key="1">
    <citation type="submission" date="2016-04" db="EMBL/GenBank/DDBJ databases">
        <title>Complete Genome Sequences of Twelve Strains of a Stable Defined Moderately Diverse Mouse Microbiota 2 (sDMDMm2).</title>
        <authorList>
            <person name="Uchimura Y."/>
            <person name="Wyss M."/>
            <person name="Brugiroux S."/>
            <person name="Limenitakis J.P."/>
            <person name="Stecher B."/>
            <person name="McCoy K.D."/>
            <person name="Macpherson A.J."/>
        </authorList>
    </citation>
    <scope>NUCLEOTIDE SEQUENCE [LARGE SCALE GENOMIC DNA]</scope>
    <source>
        <strain evidence="3">YL27</strain>
    </source>
</reference>
<dbReference type="InterPro" id="IPR045851">
    <property type="entry name" value="AMP-bd_C_sf"/>
</dbReference>
<name>A0A1B1SAD2_9BACT</name>
<dbReference type="InterPro" id="IPR020845">
    <property type="entry name" value="AMP-binding_CS"/>
</dbReference>
<dbReference type="Gene3D" id="3.40.50.12780">
    <property type="entry name" value="N-terminal domain of ligase-like"/>
    <property type="match status" value="1"/>
</dbReference>